<comment type="caution">
    <text evidence="3">The sequence shown here is derived from an EMBL/GenBank/DDBJ whole genome shotgun (WGS) entry which is preliminary data.</text>
</comment>
<dbReference type="Gene3D" id="3.40.630.10">
    <property type="entry name" value="Zn peptidases"/>
    <property type="match status" value="2"/>
</dbReference>
<dbReference type="Pfam" id="PF07687">
    <property type="entry name" value="M20_dimer"/>
    <property type="match status" value="1"/>
</dbReference>
<evidence type="ECO:0000313" key="3">
    <source>
        <dbReference type="EMBL" id="MEA5138985.1"/>
    </source>
</evidence>
<feature type="signal peptide" evidence="1">
    <location>
        <begin position="1"/>
        <end position="24"/>
    </location>
</feature>
<dbReference type="RefSeq" id="WP_323296148.1">
    <property type="nucleotide sequence ID" value="NZ_JAYFUM010000008.1"/>
</dbReference>
<proteinExistence type="predicted"/>
<feature type="domain" description="Peptidase M20 dimerisation" evidence="2">
    <location>
        <begin position="225"/>
        <end position="302"/>
    </location>
</feature>
<dbReference type="InterPro" id="IPR052030">
    <property type="entry name" value="Peptidase_M20/M20A_hydrolases"/>
</dbReference>
<dbReference type="Proteomes" id="UP001302949">
    <property type="component" value="Unassembled WGS sequence"/>
</dbReference>
<sequence length="553" mass="61160">MKKNVYSFLSLVLVLLFCNETLFAQTKKVTENTLIDAKKIEKIRKEILEEIDKKQAFSQQMVDMIFSFGELGFQEYETSNYITSILEKEGFTIERGISGIPTAWIAKWGSGKPVIALGSDIDCIPKASQKPGVAYHDPIVEGAPGHGEGHNSGQAVNITAALVMKKIMEREKIAGTLVLWPGVAEELVGTKAIFVRDGHFKNIDACIFTHVGNNLGVNWGDNGGNGLVSVKFTFEGEAAHAAAAPWRGKSALDAVELMNIGWNFKREHLYPSQRSHYVIVDGGDQPNVVPSKASVWYYFRERTYPKIKELYESGLAIAKGATMMTGTTMSYEVLGSAWPGHFNKPIAENVFEHIKRVGLPKWSEEDQQLAKATQLELKSPEKNGLAMKIDSTIEPVLVSMGGGSDDIADISWNLPTVVLRYPSNIPGLPGHHWANAISMATPIAHKGVTAGAKVEALTLLDMLVKPDLIAKAWDYYKNEQTKEIKYEPLISPNDKPAIQLNQQIMAKFRPEMKKVYFDPTKYKTYMEQLGITYPTVRKVTPAENTPPAKSGGK</sequence>
<dbReference type="InterPro" id="IPR011650">
    <property type="entry name" value="Peptidase_M20_dimer"/>
</dbReference>
<keyword evidence="1" id="KW-0732">Signal</keyword>
<evidence type="ECO:0000256" key="1">
    <source>
        <dbReference type="SAM" id="SignalP"/>
    </source>
</evidence>
<dbReference type="InterPro" id="IPR036264">
    <property type="entry name" value="Bact_exopeptidase_dim_dom"/>
</dbReference>
<gene>
    <name evidence="3" type="ORF">VB248_07565</name>
</gene>
<evidence type="ECO:0000259" key="2">
    <source>
        <dbReference type="Pfam" id="PF07687"/>
    </source>
</evidence>
<keyword evidence="4" id="KW-1185">Reference proteome</keyword>
<dbReference type="Gene3D" id="3.30.70.360">
    <property type="match status" value="1"/>
</dbReference>
<dbReference type="PANTHER" id="PTHR30575">
    <property type="entry name" value="PEPTIDASE M20"/>
    <property type="match status" value="1"/>
</dbReference>
<accession>A0ABU5Q809</accession>
<dbReference type="SUPFAM" id="SSF53187">
    <property type="entry name" value="Zn-dependent exopeptidases"/>
    <property type="match status" value="1"/>
</dbReference>
<organism evidence="3 4">
    <name type="scientific">Arcicella rigui</name>
    <dbReference type="NCBI Taxonomy" id="797020"/>
    <lineage>
        <taxon>Bacteria</taxon>
        <taxon>Pseudomonadati</taxon>
        <taxon>Bacteroidota</taxon>
        <taxon>Cytophagia</taxon>
        <taxon>Cytophagales</taxon>
        <taxon>Flectobacillaceae</taxon>
        <taxon>Arcicella</taxon>
    </lineage>
</organism>
<protein>
    <submittedName>
        <fullName evidence="3">Amidohydrolase</fullName>
    </submittedName>
</protein>
<feature type="chain" id="PRO_5046119036" evidence="1">
    <location>
        <begin position="25"/>
        <end position="553"/>
    </location>
</feature>
<reference evidence="3 4" key="1">
    <citation type="submission" date="2023-12" db="EMBL/GenBank/DDBJ databases">
        <title>Novel species of the genus Arcicella isolated from rivers.</title>
        <authorList>
            <person name="Lu H."/>
        </authorList>
    </citation>
    <scope>NUCLEOTIDE SEQUENCE [LARGE SCALE GENOMIC DNA]</scope>
    <source>
        <strain evidence="3 4">KCTC 23307</strain>
    </source>
</reference>
<dbReference type="PANTHER" id="PTHR30575:SF0">
    <property type="entry name" value="XAA-ARG DIPEPTIDASE"/>
    <property type="match status" value="1"/>
</dbReference>
<dbReference type="NCBIfam" id="TIGR01891">
    <property type="entry name" value="amidohydrolases"/>
    <property type="match status" value="1"/>
</dbReference>
<name>A0ABU5Q809_9BACT</name>
<dbReference type="InterPro" id="IPR017439">
    <property type="entry name" value="Amidohydrolase"/>
</dbReference>
<dbReference type="SUPFAM" id="SSF55031">
    <property type="entry name" value="Bacterial exopeptidase dimerisation domain"/>
    <property type="match status" value="1"/>
</dbReference>
<dbReference type="EMBL" id="JAYFUM010000008">
    <property type="protein sequence ID" value="MEA5138985.1"/>
    <property type="molecule type" value="Genomic_DNA"/>
</dbReference>
<evidence type="ECO:0000313" key="4">
    <source>
        <dbReference type="Proteomes" id="UP001302949"/>
    </source>
</evidence>